<feature type="transmembrane region" description="Helical" evidence="5">
    <location>
        <begin position="182"/>
        <end position="206"/>
    </location>
</feature>
<reference evidence="7" key="1">
    <citation type="submission" date="2017-04" db="EMBL/GenBank/DDBJ databases">
        <authorList>
            <person name="Varghese N."/>
            <person name="Submissions S."/>
        </authorList>
    </citation>
    <scope>NUCLEOTIDE SEQUENCE [LARGE SCALE GENOMIC DNA]</scope>
    <source>
        <strain evidence="7">VDS</strain>
    </source>
</reference>
<feature type="transmembrane region" description="Helical" evidence="5">
    <location>
        <begin position="89"/>
        <end position="109"/>
    </location>
</feature>
<protein>
    <submittedName>
        <fullName evidence="6">Tellurite resistance protein TehA</fullName>
    </submittedName>
</protein>
<keyword evidence="4 5" id="KW-0472">Membrane</keyword>
<organism evidence="6 7">
    <name type="scientific">Corynebacterium pollutisoli</name>
    <dbReference type="NCBI Taxonomy" id="1610489"/>
    <lineage>
        <taxon>Bacteria</taxon>
        <taxon>Bacillati</taxon>
        <taxon>Actinomycetota</taxon>
        <taxon>Actinomycetes</taxon>
        <taxon>Mycobacteriales</taxon>
        <taxon>Corynebacteriaceae</taxon>
        <taxon>Corynebacterium</taxon>
    </lineage>
</organism>
<feature type="transmembrane region" description="Helical" evidence="5">
    <location>
        <begin position="65"/>
        <end position="83"/>
    </location>
</feature>
<name>A0A1X7JJ52_9CORY</name>
<keyword evidence="7" id="KW-1185">Reference proteome</keyword>
<keyword evidence="3 5" id="KW-1133">Transmembrane helix</keyword>
<dbReference type="InterPro" id="IPR004695">
    <property type="entry name" value="SLAC1/Mae1/Ssu1/TehA"/>
</dbReference>
<feature type="transmembrane region" description="Helical" evidence="5">
    <location>
        <begin position="121"/>
        <end position="141"/>
    </location>
</feature>
<sequence>MTRSPPAGPAWAGSLMGTSIAATLSLMHGLVWPGLALLAVASVLLPVFAVGWLRHRNPGFTQEFMGPWGMVSMGVMALGSAWTAATDLLAPQLLAWLIGLPLAVVVCLWQLRRFSGAPSFPWGLAVVSPMVAATSGGQLALQLDGPGAQVIPAIALGCFALSLVTGLPLFARIYAARPRIPASFAGTAWIPLGIVGQSTAAAHVLLDAPFAHTYGLVMAALGVPMIAYAAWHFWGRAVRTWAEYSPGWWGSTFPAGTLSLGAAYLGWEQVSATFLGLLLTHWALCAARFAIRHRR</sequence>
<gene>
    <name evidence="6" type="ORF">SAMN06295981_1674</name>
</gene>
<feature type="transmembrane region" description="Helical" evidence="5">
    <location>
        <begin position="273"/>
        <end position="291"/>
    </location>
</feature>
<evidence type="ECO:0000313" key="7">
    <source>
        <dbReference type="Proteomes" id="UP000193309"/>
    </source>
</evidence>
<feature type="transmembrane region" description="Helical" evidence="5">
    <location>
        <begin position="246"/>
        <end position="267"/>
    </location>
</feature>
<evidence type="ECO:0000256" key="1">
    <source>
        <dbReference type="ARBA" id="ARBA00004141"/>
    </source>
</evidence>
<evidence type="ECO:0000313" key="6">
    <source>
        <dbReference type="EMBL" id="SMG28144.1"/>
    </source>
</evidence>
<dbReference type="STRING" id="1610489.SAMN06295981_1674"/>
<dbReference type="InterPro" id="IPR038665">
    <property type="entry name" value="Voltage-dep_anion_channel_sf"/>
</dbReference>
<keyword evidence="2 5" id="KW-0812">Transmembrane</keyword>
<dbReference type="GO" id="GO:0055085">
    <property type="term" value="P:transmembrane transport"/>
    <property type="evidence" value="ECO:0007669"/>
    <property type="project" value="InterPro"/>
</dbReference>
<dbReference type="GO" id="GO:0016020">
    <property type="term" value="C:membrane"/>
    <property type="evidence" value="ECO:0007669"/>
    <property type="project" value="UniProtKB-SubCell"/>
</dbReference>
<evidence type="ECO:0000256" key="3">
    <source>
        <dbReference type="ARBA" id="ARBA00022989"/>
    </source>
</evidence>
<dbReference type="RefSeq" id="WP_085549783.1">
    <property type="nucleotide sequence ID" value="NZ_FXAR01000005.1"/>
</dbReference>
<proteinExistence type="predicted"/>
<evidence type="ECO:0000256" key="2">
    <source>
        <dbReference type="ARBA" id="ARBA00022692"/>
    </source>
</evidence>
<evidence type="ECO:0000256" key="4">
    <source>
        <dbReference type="ARBA" id="ARBA00023136"/>
    </source>
</evidence>
<dbReference type="Gene3D" id="1.50.10.150">
    <property type="entry name" value="Voltage-dependent anion channel"/>
    <property type="match status" value="1"/>
</dbReference>
<dbReference type="EMBL" id="FXAR01000005">
    <property type="protein sequence ID" value="SMG28144.1"/>
    <property type="molecule type" value="Genomic_DNA"/>
</dbReference>
<dbReference type="Pfam" id="PF03595">
    <property type="entry name" value="SLAC1"/>
    <property type="match status" value="1"/>
</dbReference>
<feature type="transmembrane region" description="Helical" evidence="5">
    <location>
        <begin position="212"/>
        <end position="234"/>
    </location>
</feature>
<feature type="transmembrane region" description="Helical" evidence="5">
    <location>
        <begin position="31"/>
        <end position="53"/>
    </location>
</feature>
<feature type="transmembrane region" description="Helical" evidence="5">
    <location>
        <begin position="147"/>
        <end position="170"/>
    </location>
</feature>
<accession>A0A1X7JJ52</accession>
<evidence type="ECO:0000256" key="5">
    <source>
        <dbReference type="SAM" id="Phobius"/>
    </source>
</evidence>
<dbReference type="AlphaFoldDB" id="A0A1X7JJ52"/>
<dbReference type="Proteomes" id="UP000193309">
    <property type="component" value="Unassembled WGS sequence"/>
</dbReference>
<comment type="subcellular location">
    <subcellularLocation>
        <location evidence="1">Membrane</location>
        <topology evidence="1">Multi-pass membrane protein</topology>
    </subcellularLocation>
</comment>
<dbReference type="OrthoDB" id="958273at2"/>